<organism evidence="1 2">
    <name type="scientific">Vibrio coralliilyticus</name>
    <dbReference type="NCBI Taxonomy" id="190893"/>
    <lineage>
        <taxon>Bacteria</taxon>
        <taxon>Pseudomonadati</taxon>
        <taxon>Pseudomonadota</taxon>
        <taxon>Gammaproteobacteria</taxon>
        <taxon>Vibrionales</taxon>
        <taxon>Vibrionaceae</taxon>
        <taxon>Vibrio</taxon>
    </lineage>
</organism>
<dbReference type="Proteomes" id="UP000030081">
    <property type="component" value="Chromosome 2"/>
</dbReference>
<dbReference type="KEGG" id="vcy:IX92_20255"/>
<dbReference type="AlphaFoldDB" id="A0AAN0SH74"/>
<sequence>MTIPTQINAGTSVSWNFEHELADGTWQFIYCLRGMPEPIDIEADSAGGCVSVTKSAKETENWKAGTYECRLFASKGDDNQLIEVKRVEITPNFSRLTSGHDPRTHAERMLESIDKVLEGRPLSDHEEYSIEGRSIKRIPIKELHSLRKVYAQKVKREKNGGKLSIGKIVHRFRSPRR</sequence>
<protein>
    <submittedName>
        <fullName evidence="1">Uncharacterized protein</fullName>
    </submittedName>
</protein>
<accession>A0AAN0SH74</accession>
<evidence type="ECO:0000313" key="1">
    <source>
        <dbReference type="EMBL" id="AIW21347.1"/>
    </source>
</evidence>
<dbReference type="RefSeq" id="WP_043010304.1">
    <property type="nucleotide sequence ID" value="NZ_CP009618.1"/>
</dbReference>
<reference evidence="1 2" key="1">
    <citation type="submission" date="2014-10" db="EMBL/GenBank/DDBJ databases">
        <title>The Complete Genome Sequence for the Shellfish Pathogen Vibrio coralliilyticus RE98 Isolated from a Shellfish Hatchery.</title>
        <authorList>
            <person name="Richards G.P."/>
            <person name="Bono J.L."/>
            <person name="Watson M.A."/>
            <person name="Needleman D.S."/>
        </authorList>
    </citation>
    <scope>NUCLEOTIDE SEQUENCE [LARGE SCALE GENOMIC DNA]</scope>
    <source>
        <strain evidence="1 2">RE98</strain>
    </source>
</reference>
<keyword evidence="2" id="KW-1185">Reference proteome</keyword>
<name>A0AAN0SH74_9VIBR</name>
<gene>
    <name evidence="1" type="ORF">IX92_20255</name>
</gene>
<proteinExistence type="predicted"/>
<dbReference type="EMBL" id="CP009618">
    <property type="protein sequence ID" value="AIW21347.1"/>
    <property type="molecule type" value="Genomic_DNA"/>
</dbReference>
<evidence type="ECO:0000313" key="2">
    <source>
        <dbReference type="Proteomes" id="UP000030081"/>
    </source>
</evidence>